<dbReference type="PATRIC" id="fig|203274.3.peg.94"/>
<comment type="similarity">
    <text evidence="3">Belongs to the bacterial ribosomal protein bL31 family.</text>
</comment>
<name>A0A139JRG9_9MOLU</name>
<dbReference type="AlphaFoldDB" id="A0A139JRG9"/>
<dbReference type="InterPro" id="IPR042105">
    <property type="entry name" value="Ribosomal_bL31_sf"/>
</dbReference>
<dbReference type="InterPro" id="IPR002150">
    <property type="entry name" value="Ribosomal_bL31"/>
</dbReference>
<comment type="caution">
    <text evidence="4">The sequence shown here is derived from an EMBL/GenBank/DDBJ whole genome shotgun (WGS) entry which is preliminary data.</text>
</comment>
<sequence>MKNKKQPKMYEIEVVCDTCKEKHKIGTTVTKMKIDTCSNCDSFYNNTQEFITVAGQVDKFNKKYNYTLHKKEKKEENKNDKK</sequence>
<dbReference type="GO" id="GO:0005840">
    <property type="term" value="C:ribosome"/>
    <property type="evidence" value="ECO:0007669"/>
    <property type="project" value="UniProtKB-KW"/>
</dbReference>
<dbReference type="Gene3D" id="4.10.830.30">
    <property type="entry name" value="Ribosomal protein L31"/>
    <property type="match status" value="1"/>
</dbReference>
<organism evidence="4 6">
    <name type="scientific">Candidatus Phytoplasma oryzae</name>
    <dbReference type="NCBI Taxonomy" id="203274"/>
    <lineage>
        <taxon>Bacteria</taxon>
        <taxon>Bacillati</taxon>
        <taxon>Mycoplasmatota</taxon>
        <taxon>Mollicutes</taxon>
        <taxon>Acholeplasmatales</taxon>
        <taxon>Acholeplasmataceae</taxon>
        <taxon>Candidatus Phytoplasma</taxon>
        <taxon>16SrXI (Rice yellow dwarf group)</taxon>
    </lineage>
</organism>
<keyword evidence="7" id="KW-1185">Reference proteome</keyword>
<protein>
    <recommendedName>
        <fullName evidence="3">50S ribosomal protein L31</fullName>
    </recommendedName>
</protein>
<evidence type="ECO:0000313" key="5">
    <source>
        <dbReference type="EMBL" id="RAM58030.1"/>
    </source>
</evidence>
<dbReference type="GO" id="GO:0006412">
    <property type="term" value="P:translation"/>
    <property type="evidence" value="ECO:0007669"/>
    <property type="project" value="InterPro"/>
</dbReference>
<dbReference type="Proteomes" id="UP000249343">
    <property type="component" value="Unassembled WGS sequence"/>
</dbReference>
<dbReference type="Pfam" id="PF01197">
    <property type="entry name" value="Ribosomal_L31"/>
    <property type="match status" value="1"/>
</dbReference>
<dbReference type="GO" id="GO:1990904">
    <property type="term" value="C:ribonucleoprotein complex"/>
    <property type="evidence" value="ECO:0007669"/>
    <property type="project" value="UniProtKB-KW"/>
</dbReference>
<reference evidence="5 7" key="1">
    <citation type="submission" date="2014-04" db="EMBL/GenBank/DDBJ databases">
        <title>Genome study of Napier grass stunt phytoplasma.</title>
        <authorList>
            <person name="Kawicha P."/>
            <person name="Dickinson M."/>
            <person name="Hodgetts J."/>
        </authorList>
    </citation>
    <scope>NUCLEOTIDE SEQUENCE [LARGE SCALE GENOMIC DNA]</scope>
    <source>
        <strain evidence="5 7">NGS-S10</strain>
    </source>
</reference>
<dbReference type="OrthoDB" id="9803251at2"/>
<dbReference type="NCBIfam" id="TIGR00105">
    <property type="entry name" value="L31"/>
    <property type="match status" value="1"/>
</dbReference>
<accession>A0A139JRG9</accession>
<evidence type="ECO:0000313" key="7">
    <source>
        <dbReference type="Proteomes" id="UP000249343"/>
    </source>
</evidence>
<keyword evidence="2 3" id="KW-0687">Ribonucleoprotein</keyword>
<keyword evidence="1 3" id="KW-0689">Ribosomal protein</keyword>
<dbReference type="EMBL" id="JHUK01000001">
    <property type="protein sequence ID" value="RAM58030.1"/>
    <property type="molecule type" value="Genomic_DNA"/>
</dbReference>
<dbReference type="Proteomes" id="UP000070069">
    <property type="component" value="Unassembled WGS sequence"/>
</dbReference>
<proteinExistence type="inferred from homology"/>
<gene>
    <name evidence="4" type="primary">rpmE</name>
    <name evidence="4" type="ORF">AXA84_0095</name>
    <name evidence="5" type="ORF">DH96_00545</name>
</gene>
<dbReference type="EMBL" id="LTBM01000001">
    <property type="protein sequence ID" value="KXT29450.1"/>
    <property type="molecule type" value="Genomic_DNA"/>
</dbReference>
<evidence type="ECO:0000256" key="1">
    <source>
        <dbReference type="ARBA" id="ARBA00022980"/>
    </source>
</evidence>
<dbReference type="PRINTS" id="PR01249">
    <property type="entry name" value="RIBOSOMALL31"/>
</dbReference>
<dbReference type="RefSeq" id="WP_066539920.1">
    <property type="nucleotide sequence ID" value="NZ_JHUK01000001.1"/>
</dbReference>
<evidence type="ECO:0000256" key="3">
    <source>
        <dbReference type="RuleBase" id="RU000564"/>
    </source>
</evidence>
<reference evidence="4 6" key="2">
    <citation type="submission" date="2016-02" db="EMBL/GenBank/DDBJ databases">
        <title>A draft genome sequence of Candidatus Phytoplasma oryzae strain Mbita1, the causative agent of Napier Grass stunt disease in Kenya.</title>
        <authorList>
            <person name="Fischer A."/>
            <person name="Santa-Cruz I."/>
            <person name="Wambua L."/>
            <person name="Olds C."/>
            <person name="Midega C."/>
            <person name="Dickinson M."/>
            <person name="Kawicha P."/>
            <person name="Khan Z."/>
            <person name="Masiga D."/>
            <person name="Jores J."/>
            <person name="Bernd S."/>
        </authorList>
    </citation>
    <scope>NUCLEOTIDE SEQUENCE [LARGE SCALE GENOMIC DNA]</scope>
    <source>
        <strain evidence="4">Mbita1</strain>
    </source>
</reference>
<dbReference type="GO" id="GO:0003735">
    <property type="term" value="F:structural constituent of ribosome"/>
    <property type="evidence" value="ECO:0007669"/>
    <property type="project" value="InterPro"/>
</dbReference>
<dbReference type="SUPFAM" id="SSF143800">
    <property type="entry name" value="L28p-like"/>
    <property type="match status" value="1"/>
</dbReference>
<dbReference type="InterPro" id="IPR034704">
    <property type="entry name" value="Ribosomal_bL28/bL31-like_sf"/>
</dbReference>
<evidence type="ECO:0000313" key="4">
    <source>
        <dbReference type="EMBL" id="KXT29450.1"/>
    </source>
</evidence>
<evidence type="ECO:0000313" key="6">
    <source>
        <dbReference type="Proteomes" id="UP000070069"/>
    </source>
</evidence>
<evidence type="ECO:0000256" key="2">
    <source>
        <dbReference type="ARBA" id="ARBA00023274"/>
    </source>
</evidence>